<dbReference type="RefSeq" id="WP_110834217.1">
    <property type="nucleotide sequence ID" value="NZ_QKLU01000009.1"/>
</dbReference>
<dbReference type="AlphaFoldDB" id="A0A318UAS1"/>
<dbReference type="Proteomes" id="UP000248198">
    <property type="component" value="Unassembled WGS sequence"/>
</dbReference>
<dbReference type="OrthoDB" id="769766at2"/>
<accession>A0A318UAS1</accession>
<keyword evidence="2" id="KW-1185">Reference proteome</keyword>
<name>A0A318UAS1_9SPHI</name>
<organism evidence="1 2">
    <name type="scientific">Pedobacter nutrimenti</name>
    <dbReference type="NCBI Taxonomy" id="1241337"/>
    <lineage>
        <taxon>Bacteria</taxon>
        <taxon>Pseudomonadati</taxon>
        <taxon>Bacteroidota</taxon>
        <taxon>Sphingobacteriia</taxon>
        <taxon>Sphingobacteriales</taxon>
        <taxon>Sphingobacteriaceae</taxon>
        <taxon>Pedobacter</taxon>
    </lineage>
</organism>
<sequence>MTYKELLQTLADRASANYKNYLQAKIDTLVHPSDQVLPDKIQQFRDASEYYEKKFTAVMAMVKNDEGLDQAAPEEEINNALK</sequence>
<protein>
    <submittedName>
        <fullName evidence="1">Uncharacterized protein</fullName>
    </submittedName>
</protein>
<proteinExistence type="predicted"/>
<dbReference type="EMBL" id="QKLU01000009">
    <property type="protein sequence ID" value="PYF70039.1"/>
    <property type="molecule type" value="Genomic_DNA"/>
</dbReference>
<comment type="caution">
    <text evidence="1">The sequence shown here is derived from an EMBL/GenBank/DDBJ whole genome shotgun (WGS) entry which is preliminary data.</text>
</comment>
<evidence type="ECO:0000313" key="1">
    <source>
        <dbReference type="EMBL" id="PYF70039.1"/>
    </source>
</evidence>
<reference evidence="1 2" key="1">
    <citation type="submission" date="2018-06" db="EMBL/GenBank/DDBJ databases">
        <title>Genomic Encyclopedia of Archaeal and Bacterial Type Strains, Phase II (KMG-II): from individual species to whole genera.</title>
        <authorList>
            <person name="Goeker M."/>
        </authorList>
    </citation>
    <scope>NUCLEOTIDE SEQUENCE [LARGE SCALE GENOMIC DNA]</scope>
    <source>
        <strain evidence="1 2">DSM 27372</strain>
    </source>
</reference>
<gene>
    <name evidence="1" type="ORF">B0O44_109130</name>
</gene>
<evidence type="ECO:0000313" key="2">
    <source>
        <dbReference type="Proteomes" id="UP000248198"/>
    </source>
</evidence>